<evidence type="ECO:0000256" key="5">
    <source>
        <dbReference type="ARBA" id="ARBA00022670"/>
    </source>
</evidence>
<organism evidence="10 11">
    <name type="scientific">Blastococcus saxobsidens</name>
    <dbReference type="NCBI Taxonomy" id="138336"/>
    <lineage>
        <taxon>Bacteria</taxon>
        <taxon>Bacillati</taxon>
        <taxon>Actinomycetota</taxon>
        <taxon>Actinomycetes</taxon>
        <taxon>Geodermatophilales</taxon>
        <taxon>Geodermatophilaceae</taxon>
        <taxon>Blastococcus</taxon>
    </lineage>
</organism>
<dbReference type="PRINTS" id="PR00481">
    <property type="entry name" value="LAMNOPPTDASE"/>
</dbReference>
<evidence type="ECO:0000259" key="9">
    <source>
        <dbReference type="PROSITE" id="PS00631"/>
    </source>
</evidence>
<accession>A0A6L9VXS3</accession>
<comment type="function">
    <text evidence="7 8">Presumably involved in the processing and regular turnover of intracellular proteins. Catalyzes the removal of unsubstituted N-terminal amino acids from various peptides.</text>
</comment>
<dbReference type="CDD" id="cd00433">
    <property type="entry name" value="Peptidase_M17"/>
    <property type="match status" value="1"/>
</dbReference>
<comment type="subcellular location">
    <subcellularLocation>
        <location evidence="8">Cytoplasm</location>
    </subcellularLocation>
</comment>
<dbReference type="InterPro" id="IPR043472">
    <property type="entry name" value="Macro_dom-like"/>
</dbReference>
<comment type="similarity">
    <text evidence="3 8">Belongs to the peptidase M17 family.</text>
</comment>
<evidence type="ECO:0000256" key="1">
    <source>
        <dbReference type="ARBA" id="ARBA00000135"/>
    </source>
</evidence>
<name>A0A6L9VXS3_9ACTN</name>
<keyword evidence="8" id="KW-0479">Metal-binding</keyword>
<dbReference type="Proteomes" id="UP000479241">
    <property type="component" value="Unassembled WGS sequence"/>
</dbReference>
<feature type="binding site" evidence="8">
    <location>
        <position position="302"/>
    </location>
    <ligand>
        <name>Mn(2+)</name>
        <dbReference type="ChEBI" id="CHEBI:29035"/>
        <label>2</label>
    </ligand>
</feature>
<keyword evidence="8" id="KW-0963">Cytoplasm</keyword>
<dbReference type="PROSITE" id="PS00631">
    <property type="entry name" value="CYTOSOL_AP"/>
    <property type="match status" value="1"/>
</dbReference>
<evidence type="ECO:0000256" key="2">
    <source>
        <dbReference type="ARBA" id="ARBA00000967"/>
    </source>
</evidence>
<dbReference type="InterPro" id="IPR008283">
    <property type="entry name" value="Peptidase_M17_N"/>
</dbReference>
<feature type="binding site" evidence="8">
    <location>
        <position position="361"/>
    </location>
    <ligand>
        <name>Mn(2+)</name>
        <dbReference type="ChEBI" id="CHEBI:29035"/>
        <label>1</label>
    </ligand>
</feature>
<evidence type="ECO:0000313" key="11">
    <source>
        <dbReference type="Proteomes" id="UP000479241"/>
    </source>
</evidence>
<dbReference type="GO" id="GO:0005737">
    <property type="term" value="C:cytoplasm"/>
    <property type="evidence" value="ECO:0007669"/>
    <property type="project" value="UniProtKB-SubCell"/>
</dbReference>
<keyword evidence="4 8" id="KW-0031">Aminopeptidase</keyword>
<dbReference type="PANTHER" id="PTHR11963:SF23">
    <property type="entry name" value="CYTOSOL AMINOPEPTIDASE"/>
    <property type="match status" value="1"/>
</dbReference>
<sequence length="514" mass="52243">MGDGGSFYDQAVPPTISATDHPLEKLTADAVVVAVGKGPDGPLPTPGAEAVDRLLGGRLFGALADLGARGGEEEVTRLPSFGQGPFPVVAVVGLGAPDAAGGYAPEAVRRAAGAASRALRGRRSVVTLLAAVGGTPDADRLHAVGEGSLLGAYEFTAYKSDLPADRPTPPQDFTVVVPGAAAAETALRRVRAVADAVALVRDLVNTPPNDLFPAELAARGAAAGEKLGLAAEILDEDALVAGGYGGILAVGGGSSRKPRLLRLTYSGANARKKIALVGKGITFDSGGISIKPAAKMEDMKSDMAGAAAVIATVCLVAQLRLPVEVIATVPIAENLPSATSYRPADVVTFRNGKKAEITNTDAEGRVVLADAIARAAEDSPDVLLETATLTGAQMVALGGRTSGVMGSDDLRDAVVAASKRTGEAMWPMPLPPELRRGLDSTVADMVNANADRLGGMLVGGHFLSEFVPAGLPWAHIDIAGPSYNTGAPWGYTPKGGTGVPVRTLLATIEALIAD</sequence>
<feature type="domain" description="Cytosol aminopeptidase" evidence="9">
    <location>
        <begin position="359"/>
        <end position="366"/>
    </location>
</feature>
<evidence type="ECO:0000256" key="7">
    <source>
        <dbReference type="ARBA" id="ARBA00049972"/>
    </source>
</evidence>
<keyword evidence="8" id="KW-0464">Manganese</keyword>
<dbReference type="GO" id="GO:0006508">
    <property type="term" value="P:proteolysis"/>
    <property type="evidence" value="ECO:0007669"/>
    <property type="project" value="UniProtKB-KW"/>
</dbReference>
<dbReference type="InterPro" id="IPR023042">
    <property type="entry name" value="Peptidase_M17_leu_NH2_pept"/>
</dbReference>
<dbReference type="GO" id="GO:0030145">
    <property type="term" value="F:manganese ion binding"/>
    <property type="evidence" value="ECO:0007669"/>
    <property type="project" value="UniProtKB-UniRule"/>
</dbReference>
<dbReference type="SUPFAM" id="SSF52949">
    <property type="entry name" value="Macro domain-like"/>
    <property type="match status" value="1"/>
</dbReference>
<feature type="active site" evidence="8">
    <location>
        <position position="291"/>
    </location>
</feature>
<evidence type="ECO:0000256" key="3">
    <source>
        <dbReference type="ARBA" id="ARBA00009528"/>
    </source>
</evidence>
<keyword evidence="6 8" id="KW-0378">Hydrolase</keyword>
<evidence type="ECO:0000256" key="6">
    <source>
        <dbReference type="ARBA" id="ARBA00022801"/>
    </source>
</evidence>
<dbReference type="Pfam" id="PF02789">
    <property type="entry name" value="Peptidase_M17_N"/>
    <property type="match status" value="1"/>
</dbReference>
<comment type="cofactor">
    <cofactor evidence="8">
        <name>Mn(2+)</name>
        <dbReference type="ChEBI" id="CHEBI:29035"/>
    </cofactor>
    <text evidence="8">Binds 2 manganese ions per subunit.</text>
</comment>
<feature type="binding site" evidence="8">
    <location>
        <position position="279"/>
    </location>
    <ligand>
        <name>Mn(2+)</name>
        <dbReference type="ChEBI" id="CHEBI:29035"/>
        <label>2</label>
    </ligand>
</feature>
<dbReference type="EC" id="3.4.11.1" evidence="8"/>
<dbReference type="HAMAP" id="MF_00181">
    <property type="entry name" value="Cytosol_peptidase_M17"/>
    <property type="match status" value="1"/>
</dbReference>
<feature type="active site" evidence="8">
    <location>
        <position position="365"/>
    </location>
</feature>
<dbReference type="EMBL" id="JAAGWG010000002">
    <property type="protein sequence ID" value="NEK84567.1"/>
    <property type="molecule type" value="Genomic_DNA"/>
</dbReference>
<comment type="catalytic activity">
    <reaction evidence="1 8">
        <text>Release of an N-terminal amino acid, Xaa-|-Yaa-, in which Xaa is preferably Leu, but may be other amino acids including Pro although not Arg or Lys, and Yaa may be Pro. Amino acid amides and methyl esters are also readily hydrolyzed, but rates on arylamides are exceedingly low.</text>
        <dbReference type="EC" id="3.4.11.1"/>
    </reaction>
</comment>
<comment type="caution">
    <text evidence="10">The sequence shown here is derived from an EMBL/GenBank/DDBJ whole genome shotgun (WGS) entry which is preliminary data.</text>
</comment>
<evidence type="ECO:0000256" key="4">
    <source>
        <dbReference type="ARBA" id="ARBA00022438"/>
    </source>
</evidence>
<dbReference type="InterPro" id="IPR000819">
    <property type="entry name" value="Peptidase_M17_C"/>
</dbReference>
<dbReference type="SUPFAM" id="SSF53187">
    <property type="entry name" value="Zn-dependent exopeptidases"/>
    <property type="match status" value="1"/>
</dbReference>
<feature type="binding site" evidence="8">
    <location>
        <position position="363"/>
    </location>
    <ligand>
        <name>Mn(2+)</name>
        <dbReference type="ChEBI" id="CHEBI:29035"/>
        <label>1</label>
    </ligand>
</feature>
<proteinExistence type="inferred from homology"/>
<dbReference type="PANTHER" id="PTHR11963">
    <property type="entry name" value="LEUCINE AMINOPEPTIDASE-RELATED"/>
    <property type="match status" value="1"/>
</dbReference>
<comment type="catalytic activity">
    <reaction evidence="2 8">
        <text>Release of an N-terminal amino acid, preferentially leucine, but not glutamic or aspartic acids.</text>
        <dbReference type="EC" id="3.4.11.10"/>
    </reaction>
</comment>
<dbReference type="EC" id="3.4.11.10" evidence="8"/>
<evidence type="ECO:0000313" key="10">
    <source>
        <dbReference type="EMBL" id="NEK84567.1"/>
    </source>
</evidence>
<dbReference type="AlphaFoldDB" id="A0A6L9VXS3"/>
<dbReference type="InterPro" id="IPR011356">
    <property type="entry name" value="Leucine_aapep/pepB"/>
</dbReference>
<evidence type="ECO:0000256" key="8">
    <source>
        <dbReference type="HAMAP-Rule" id="MF_00181"/>
    </source>
</evidence>
<feature type="binding site" evidence="8">
    <location>
        <position position="284"/>
    </location>
    <ligand>
        <name>Mn(2+)</name>
        <dbReference type="ChEBI" id="CHEBI:29035"/>
        <label>2</label>
    </ligand>
</feature>
<feature type="binding site" evidence="8">
    <location>
        <position position="363"/>
    </location>
    <ligand>
        <name>Mn(2+)</name>
        <dbReference type="ChEBI" id="CHEBI:29035"/>
        <label>2</label>
    </ligand>
</feature>
<dbReference type="NCBIfam" id="NF002073">
    <property type="entry name" value="PRK00913.1-2"/>
    <property type="match status" value="1"/>
</dbReference>
<dbReference type="Gene3D" id="3.40.220.10">
    <property type="entry name" value="Leucine Aminopeptidase, subunit E, domain 1"/>
    <property type="match status" value="1"/>
</dbReference>
<protein>
    <recommendedName>
        <fullName evidence="8">Probable cytosol aminopeptidase</fullName>
        <ecNumber evidence="8">3.4.11.1</ecNumber>
    </recommendedName>
    <alternativeName>
        <fullName evidence="8">Leucine aminopeptidase</fullName>
        <shortName evidence="8">LAP</shortName>
        <ecNumber evidence="8">3.4.11.10</ecNumber>
    </alternativeName>
    <alternativeName>
        <fullName evidence="8">Leucyl aminopeptidase</fullName>
    </alternativeName>
</protein>
<keyword evidence="5 8" id="KW-0645">Protease</keyword>
<dbReference type="Pfam" id="PF00883">
    <property type="entry name" value="Peptidase_M17"/>
    <property type="match status" value="1"/>
</dbReference>
<gene>
    <name evidence="8" type="primary">pepA</name>
    <name evidence="10" type="ORF">GCU60_02140</name>
</gene>
<dbReference type="Gene3D" id="3.40.630.10">
    <property type="entry name" value="Zn peptidases"/>
    <property type="match status" value="1"/>
</dbReference>
<reference evidence="10 11" key="1">
    <citation type="submission" date="2019-12" db="EMBL/GenBank/DDBJ databases">
        <title>the WGS of Blastococcus saxobsidens 67B17.</title>
        <authorList>
            <person name="Jiang Z."/>
        </authorList>
    </citation>
    <scope>NUCLEOTIDE SEQUENCE [LARGE SCALE GENOMIC DNA]</scope>
    <source>
        <strain evidence="10 11">67B17</strain>
    </source>
</reference>
<dbReference type="GO" id="GO:0070006">
    <property type="term" value="F:metalloaminopeptidase activity"/>
    <property type="evidence" value="ECO:0007669"/>
    <property type="project" value="InterPro"/>
</dbReference>
<feature type="binding site" evidence="8">
    <location>
        <position position="284"/>
    </location>
    <ligand>
        <name>Mn(2+)</name>
        <dbReference type="ChEBI" id="CHEBI:29035"/>
        <label>1</label>
    </ligand>
</feature>